<feature type="coiled-coil region" evidence="1">
    <location>
        <begin position="893"/>
        <end position="927"/>
    </location>
</feature>
<comment type="caution">
    <text evidence="3">The sequence shown here is derived from an EMBL/GenBank/DDBJ whole genome shotgun (WGS) entry which is preliminary data.</text>
</comment>
<feature type="compositionally biased region" description="Acidic residues" evidence="2">
    <location>
        <begin position="1342"/>
        <end position="1356"/>
    </location>
</feature>
<dbReference type="PANTHER" id="PTHR32215:SF0">
    <property type="entry name" value="CILIA- AND FLAGELLA-ASSOCIATED PROTEIN 57"/>
    <property type="match status" value="1"/>
</dbReference>
<protein>
    <submittedName>
        <fullName evidence="3">Uncharacterized protein</fullName>
    </submittedName>
</protein>
<reference evidence="3" key="2">
    <citation type="journal article" date="2023" name="Microbiol Resour">
        <title>Decontamination and Annotation of the Draft Genome Sequence of the Oomycete Lagenidium giganteum ARSEF 373.</title>
        <authorList>
            <person name="Morgan W.R."/>
            <person name="Tartar A."/>
        </authorList>
    </citation>
    <scope>NUCLEOTIDE SEQUENCE</scope>
    <source>
        <strain evidence="3">ARSEF 373</strain>
    </source>
</reference>
<feature type="non-terminal residue" evidence="3">
    <location>
        <position position="1410"/>
    </location>
</feature>
<dbReference type="Proteomes" id="UP001146120">
    <property type="component" value="Unassembled WGS sequence"/>
</dbReference>
<feature type="coiled-coil region" evidence="1">
    <location>
        <begin position="951"/>
        <end position="1007"/>
    </location>
</feature>
<evidence type="ECO:0000256" key="2">
    <source>
        <dbReference type="SAM" id="MobiDB-lite"/>
    </source>
</evidence>
<feature type="region of interest" description="Disordered" evidence="2">
    <location>
        <begin position="103"/>
        <end position="124"/>
    </location>
</feature>
<dbReference type="InterPro" id="IPR015943">
    <property type="entry name" value="WD40/YVTN_repeat-like_dom_sf"/>
</dbReference>
<keyword evidence="1" id="KW-0175">Coiled coil</keyword>
<sequence length="1410" mass="155280">MSTSWATSAVPASSVAALRSSLTSAMATVAGAAAMAGAVHEVDDSPFDVPATAFDSLVPVSGNGVNTFIRDAFLFLDRYELVFAMGKFVGIQNIQNQDVTFLSTGPTPNTAPAPAPTAATGSAAAQTSAKHDALGDVTALALSGKRQYLAVCRAAVSDRAGASVCIYAFRTPTSATSATATTGLAAISDADHAGHFRPKARKPRTRVGTHQKTLYYDTERFSCAALSPDGKLVCCQSTTANWSVVIWDWGRGRQVAATDVHCKVTRVRFNSIDMAQLSTSGGNLLRLWTLSEYSLKVFGSFKSGDETKAKHVASYVDHVWLPDDCLVALLDDGDVQLIVNAELIQTVRSVHNQFKLTSLDAHAGTESVVLAGDHGFVSVLRVGTKMMKTNEKEMHVQRRMRVHSTQTMYSIACDPTGSSVLCCTEHGYGSYDLSNLCLLRGDDEVVTLNALCSTPLSAHMDRLSAAVRRPCIAAACKLRSGDHALQVWNQLDCHECFISHTLEGQPTPQSIDLHPAGSELLVAFPSKIQEFFVLQDSLRLAFELMIKQVTLVQYSPSGSCFAGIQGANKTILIYLNLSRRQREPQLIGVVRGFRDTIVRFSWSFGDLSFFAADMAGELKQFSVAHSHHSDQDDTVRSALRSEVDEQYALRSMVRVLHKHHVTAALTAAALDRDCHDYVLFGIEKMVATTHGTTGATTSSSGDATDNSTALGANSSRLRAWVNGDLAHDALFSKHGTVIGDVLPHNVTALERGPIGTLFAGTASGAVLLLYWRVAAKRSANLKPLLQLCSVVRRIDLHTAPIAGLYFHVDALMLYSNAESGEVLACRARRLVLEHANANMNNVERLRLLATLMDPDLDHDFGHGGSSTQANGGIHRFQAICQPDEVALFDRNGVELRKLKLLDLETELQQLKLENEMLSKQAMEQRQRHESTLAQELSKHRDVALQQQRQLRATLEDKLAHAALAKDASEQELSLNARLAQDQYLRSMDKLTTESERLKTQLEQERIQAHDAALAAEEALAVQARQAARELAIVKESAAVTQEKLRAELDATHKQLREAKAAEQMTNAHGTVAALHQEVKMLLSALHQKDHELQVLRGDHEQQEEQIDVLMAQLARERDTVERVQSEKNELLKSLAEHKAAHANITRLNHVHRSQIELLQKHLLPKERELEQIQGYMNELHGANQEVVVQANLSDRLRADVAAKAKRLEKDVGAAHRRLGKVRDCLLVLQEELGELVKRSAVQEKSALVHDIVRVHKQLTRQLALLEGKDDGQDELSAELHRQNSFLLRNKEHMRRQMELVHQDKHKLATALSFQNASLMRELNALRRQHRELERRLKHMNTEAEDDNGDDASDDGELNTRANDDEGAGESENNNDDVGLQRPEKPHQIPVVARVPTIVGLSTKDSEIERN</sequence>
<feature type="compositionally biased region" description="Acidic residues" evidence="2">
    <location>
        <begin position="1364"/>
        <end position="1374"/>
    </location>
</feature>
<organism evidence="3 4">
    <name type="scientific">Lagenidium giganteum</name>
    <dbReference type="NCBI Taxonomy" id="4803"/>
    <lineage>
        <taxon>Eukaryota</taxon>
        <taxon>Sar</taxon>
        <taxon>Stramenopiles</taxon>
        <taxon>Oomycota</taxon>
        <taxon>Peronosporomycetes</taxon>
        <taxon>Pythiales</taxon>
        <taxon>Pythiaceae</taxon>
    </lineage>
</organism>
<dbReference type="InterPro" id="IPR036322">
    <property type="entry name" value="WD40_repeat_dom_sf"/>
</dbReference>
<dbReference type="EMBL" id="DAKRPA010000163">
    <property type="protein sequence ID" value="DAZ96591.1"/>
    <property type="molecule type" value="Genomic_DNA"/>
</dbReference>
<gene>
    <name evidence="3" type="ORF">N0F65_011815</name>
</gene>
<name>A0AAV2YT46_9STRA</name>
<evidence type="ECO:0000313" key="4">
    <source>
        <dbReference type="Proteomes" id="UP001146120"/>
    </source>
</evidence>
<dbReference type="InterPro" id="IPR052993">
    <property type="entry name" value="CFA-57"/>
</dbReference>
<dbReference type="Gene3D" id="2.130.10.10">
    <property type="entry name" value="YVTN repeat-like/Quinoprotein amine dehydrogenase"/>
    <property type="match status" value="2"/>
</dbReference>
<feature type="coiled-coil region" evidence="1">
    <location>
        <begin position="1085"/>
        <end position="1140"/>
    </location>
</feature>
<dbReference type="SUPFAM" id="SSF82171">
    <property type="entry name" value="DPP6 N-terminal domain-like"/>
    <property type="match status" value="1"/>
</dbReference>
<dbReference type="PANTHER" id="PTHR32215">
    <property type="entry name" value="CILIA- AND FLAGELLA-ASSOCIATED PROTEIN 57"/>
    <property type="match status" value="1"/>
</dbReference>
<keyword evidence="4" id="KW-1185">Reference proteome</keyword>
<proteinExistence type="predicted"/>
<dbReference type="SUPFAM" id="SSF50978">
    <property type="entry name" value="WD40 repeat-like"/>
    <property type="match status" value="2"/>
</dbReference>
<evidence type="ECO:0000313" key="3">
    <source>
        <dbReference type="EMBL" id="DAZ96591.1"/>
    </source>
</evidence>
<accession>A0AAV2YT46</accession>
<reference evidence="3" key="1">
    <citation type="submission" date="2022-11" db="EMBL/GenBank/DDBJ databases">
        <authorList>
            <person name="Morgan W.R."/>
            <person name="Tartar A."/>
        </authorList>
    </citation>
    <scope>NUCLEOTIDE SEQUENCE</scope>
    <source>
        <strain evidence="3">ARSEF 373</strain>
    </source>
</reference>
<evidence type="ECO:0000256" key="1">
    <source>
        <dbReference type="SAM" id="Coils"/>
    </source>
</evidence>
<feature type="region of interest" description="Disordered" evidence="2">
    <location>
        <begin position="1338"/>
        <end position="1410"/>
    </location>
</feature>